<sequence length="67" mass="7137">MRAVSACSAILPLSAKAKGEETCGSVSGFTSRFWDNAAVAIAMAATVGKASLFRKVIWVYLSLALRW</sequence>
<reference evidence="1" key="1">
    <citation type="journal article" date="2014" name="Int. J. Syst. Evol. Microbiol.">
        <title>Complete genome sequence of Corynebacterium casei LMG S-19264T (=DSM 44701T), isolated from a smear-ripened cheese.</title>
        <authorList>
            <consortium name="US DOE Joint Genome Institute (JGI-PGF)"/>
            <person name="Walter F."/>
            <person name="Albersmeier A."/>
            <person name="Kalinowski J."/>
            <person name="Ruckert C."/>
        </authorList>
    </citation>
    <scope>NUCLEOTIDE SEQUENCE</scope>
    <source>
        <strain evidence="1">CGMCC 1.6293</strain>
    </source>
</reference>
<dbReference type="EMBL" id="BMLF01000002">
    <property type="protein sequence ID" value="GGM03772.1"/>
    <property type="molecule type" value="Genomic_DNA"/>
</dbReference>
<organism evidence="1 2">
    <name type="scientific">Pseudooceanicola nanhaiensis</name>
    <dbReference type="NCBI Taxonomy" id="375761"/>
    <lineage>
        <taxon>Bacteria</taxon>
        <taxon>Pseudomonadati</taxon>
        <taxon>Pseudomonadota</taxon>
        <taxon>Alphaproteobacteria</taxon>
        <taxon>Rhodobacterales</taxon>
        <taxon>Paracoccaceae</taxon>
        <taxon>Pseudooceanicola</taxon>
    </lineage>
</organism>
<evidence type="ECO:0000313" key="2">
    <source>
        <dbReference type="Proteomes" id="UP000649829"/>
    </source>
</evidence>
<comment type="caution">
    <text evidence="1">The sequence shown here is derived from an EMBL/GenBank/DDBJ whole genome shotgun (WGS) entry which is preliminary data.</text>
</comment>
<reference evidence="1" key="2">
    <citation type="submission" date="2020-09" db="EMBL/GenBank/DDBJ databases">
        <authorList>
            <person name="Sun Q."/>
            <person name="Zhou Y."/>
        </authorList>
    </citation>
    <scope>NUCLEOTIDE SEQUENCE</scope>
    <source>
        <strain evidence="1">CGMCC 1.6293</strain>
    </source>
</reference>
<accession>A0A917SXQ4</accession>
<protein>
    <submittedName>
        <fullName evidence="1">Uncharacterized protein</fullName>
    </submittedName>
</protein>
<gene>
    <name evidence="1" type="ORF">GCM10011534_26900</name>
</gene>
<proteinExistence type="predicted"/>
<dbReference type="Proteomes" id="UP000649829">
    <property type="component" value="Unassembled WGS sequence"/>
</dbReference>
<keyword evidence="2" id="KW-1185">Reference proteome</keyword>
<name>A0A917SXQ4_9RHOB</name>
<dbReference type="AlphaFoldDB" id="A0A917SXQ4"/>
<evidence type="ECO:0000313" key="1">
    <source>
        <dbReference type="EMBL" id="GGM03772.1"/>
    </source>
</evidence>